<protein>
    <submittedName>
        <fullName evidence="6">Acyltransferase</fullName>
    </submittedName>
</protein>
<feature type="domain" description="Phospholipid/glycerol acyltransferase" evidence="5">
    <location>
        <begin position="86"/>
        <end position="195"/>
    </location>
</feature>
<dbReference type="Pfam" id="PF01553">
    <property type="entry name" value="Acyltransferase"/>
    <property type="match status" value="1"/>
</dbReference>
<evidence type="ECO:0000256" key="1">
    <source>
        <dbReference type="ARBA" id="ARBA00005189"/>
    </source>
</evidence>
<dbReference type="SUPFAM" id="SSF69593">
    <property type="entry name" value="Glycerol-3-phosphate (1)-acyltransferase"/>
    <property type="match status" value="1"/>
</dbReference>
<keyword evidence="2" id="KW-0808">Transferase</keyword>
<dbReference type="EMBL" id="BSOT01000005">
    <property type="protein sequence ID" value="GLR70752.1"/>
    <property type="molecule type" value="Genomic_DNA"/>
</dbReference>
<name>A0AA37SW92_9ALTE</name>
<accession>A0AA37SW92</accession>
<evidence type="ECO:0000256" key="4">
    <source>
        <dbReference type="SAM" id="Phobius"/>
    </source>
</evidence>
<dbReference type="AlphaFoldDB" id="A0AA37SW92"/>
<gene>
    <name evidence="6" type="ORF">GCM10007852_16600</name>
</gene>
<keyword evidence="4" id="KW-0812">Transmembrane</keyword>
<proteinExistence type="predicted"/>
<dbReference type="SMART" id="SM00563">
    <property type="entry name" value="PlsC"/>
    <property type="match status" value="1"/>
</dbReference>
<keyword evidence="4" id="KW-0472">Membrane</keyword>
<evidence type="ECO:0000313" key="6">
    <source>
        <dbReference type="EMBL" id="GLR70752.1"/>
    </source>
</evidence>
<comment type="pathway">
    <text evidence="1">Lipid metabolism.</text>
</comment>
<dbReference type="PANTHER" id="PTHR10434">
    <property type="entry name" value="1-ACYL-SN-GLYCEROL-3-PHOSPHATE ACYLTRANSFERASE"/>
    <property type="match status" value="1"/>
</dbReference>
<evidence type="ECO:0000256" key="2">
    <source>
        <dbReference type="ARBA" id="ARBA00022679"/>
    </source>
</evidence>
<keyword evidence="7" id="KW-1185">Reference proteome</keyword>
<dbReference type="GO" id="GO:0003841">
    <property type="term" value="F:1-acylglycerol-3-phosphate O-acyltransferase activity"/>
    <property type="evidence" value="ECO:0007669"/>
    <property type="project" value="TreeGrafter"/>
</dbReference>
<reference evidence="6" key="2">
    <citation type="submission" date="2023-01" db="EMBL/GenBank/DDBJ databases">
        <title>Draft genome sequence of Agaribacter marinus strain NBRC 110023.</title>
        <authorList>
            <person name="Sun Q."/>
            <person name="Mori K."/>
        </authorList>
    </citation>
    <scope>NUCLEOTIDE SEQUENCE</scope>
    <source>
        <strain evidence="6">NBRC 110023</strain>
    </source>
</reference>
<keyword evidence="3 6" id="KW-0012">Acyltransferase</keyword>
<evidence type="ECO:0000313" key="7">
    <source>
        <dbReference type="Proteomes" id="UP001156601"/>
    </source>
</evidence>
<comment type="caution">
    <text evidence="6">The sequence shown here is derived from an EMBL/GenBank/DDBJ whole genome shotgun (WGS) entry which is preliminary data.</text>
</comment>
<dbReference type="Proteomes" id="UP001156601">
    <property type="component" value="Unassembled WGS sequence"/>
</dbReference>
<keyword evidence="4" id="KW-1133">Transmembrane helix</keyword>
<evidence type="ECO:0000256" key="3">
    <source>
        <dbReference type="ARBA" id="ARBA00023315"/>
    </source>
</evidence>
<organism evidence="6 7">
    <name type="scientific">Agaribacter marinus</name>
    <dbReference type="NCBI Taxonomy" id="1431249"/>
    <lineage>
        <taxon>Bacteria</taxon>
        <taxon>Pseudomonadati</taxon>
        <taxon>Pseudomonadota</taxon>
        <taxon>Gammaproteobacteria</taxon>
        <taxon>Alteromonadales</taxon>
        <taxon>Alteromonadaceae</taxon>
        <taxon>Agaribacter</taxon>
    </lineage>
</organism>
<dbReference type="CDD" id="cd07989">
    <property type="entry name" value="LPLAT_AGPAT-like"/>
    <property type="match status" value="1"/>
</dbReference>
<dbReference type="PANTHER" id="PTHR10434:SF66">
    <property type="entry name" value="PHOSPHOLIPID_GLYCEROL ACYLTRANSFERASE DOMAIN-CONTAINING PROTEIN"/>
    <property type="match status" value="1"/>
</dbReference>
<dbReference type="InterPro" id="IPR002123">
    <property type="entry name" value="Plipid/glycerol_acylTrfase"/>
</dbReference>
<dbReference type="RefSeq" id="WP_284217034.1">
    <property type="nucleotide sequence ID" value="NZ_BSOT01000005.1"/>
</dbReference>
<feature type="transmembrane region" description="Helical" evidence="4">
    <location>
        <begin position="12"/>
        <end position="40"/>
    </location>
</feature>
<evidence type="ECO:0000259" key="5">
    <source>
        <dbReference type="SMART" id="SM00563"/>
    </source>
</evidence>
<dbReference type="GO" id="GO:0006654">
    <property type="term" value="P:phosphatidic acid biosynthetic process"/>
    <property type="evidence" value="ECO:0007669"/>
    <property type="project" value="TreeGrafter"/>
</dbReference>
<reference evidence="6" key="1">
    <citation type="journal article" date="2014" name="Int. J. Syst. Evol. Microbiol.">
        <title>Complete genome sequence of Corynebacterium casei LMG S-19264T (=DSM 44701T), isolated from a smear-ripened cheese.</title>
        <authorList>
            <consortium name="US DOE Joint Genome Institute (JGI-PGF)"/>
            <person name="Walter F."/>
            <person name="Albersmeier A."/>
            <person name="Kalinowski J."/>
            <person name="Ruckert C."/>
        </authorList>
    </citation>
    <scope>NUCLEOTIDE SEQUENCE</scope>
    <source>
        <strain evidence="6">NBRC 110023</strain>
    </source>
</reference>
<sequence length="261" mass="28745">MLLNKVNFVWRLVATAFGFAVFGVGGVIIPIIAVPILYILPGDSLVREKRGQKCIHLGFKSFIELMRLLRVLSYDVKGIEALRNSQLVLANHPTLLDVVFLIGLIPNANCVVKGALLKNPCMRFAIKSAGYTINSGCADDVIEQAKEAFDKGQVMIVFPEGTRSIPGESLKLKRGAANIALRADVDITPVTITCEPISLTKHAKWYNIPERPMHFTITTKSLIRADRFKQEASNSLGARALTEFLTKYFNAEVAVNDSVTK</sequence>